<gene>
    <name evidence="6" type="primary">degP_1</name>
    <name evidence="6" type="ORF">GETHED_19310</name>
</gene>
<comment type="caution">
    <text evidence="6">The sequence shown here is derived from an EMBL/GenBank/DDBJ whole genome shotgun (WGS) entry which is preliminary data.</text>
</comment>
<dbReference type="Proteomes" id="UP001165044">
    <property type="component" value="Unassembled WGS sequence"/>
</dbReference>
<dbReference type="SMART" id="SM00228">
    <property type="entry name" value="PDZ"/>
    <property type="match status" value="1"/>
</dbReference>
<dbReference type="InterPro" id="IPR036034">
    <property type="entry name" value="PDZ_sf"/>
</dbReference>
<evidence type="ECO:0000256" key="3">
    <source>
        <dbReference type="ARBA" id="ARBA00022801"/>
    </source>
</evidence>
<dbReference type="PRINTS" id="PR00834">
    <property type="entry name" value="PROTEASES2C"/>
</dbReference>
<accession>A0ABQ5PYM7</accession>
<dbReference type="SUPFAM" id="SSF50156">
    <property type="entry name" value="PDZ domain-like"/>
    <property type="match status" value="1"/>
</dbReference>
<feature type="domain" description="PDZ" evidence="5">
    <location>
        <begin position="275"/>
        <end position="377"/>
    </location>
</feature>
<dbReference type="InterPro" id="IPR043504">
    <property type="entry name" value="Peptidase_S1_PA_chymotrypsin"/>
</dbReference>
<dbReference type="PROSITE" id="PS50106">
    <property type="entry name" value="PDZ"/>
    <property type="match status" value="1"/>
</dbReference>
<evidence type="ECO:0000313" key="6">
    <source>
        <dbReference type="EMBL" id="GLH67567.1"/>
    </source>
</evidence>
<comment type="similarity">
    <text evidence="1">Belongs to the peptidase S1C family.</text>
</comment>
<dbReference type="InterPro" id="IPR009003">
    <property type="entry name" value="Peptidase_S1_PA"/>
</dbReference>
<sequence>MIPSPRRFPPGLAILLALPLLAQAPAPTPAQPPSEDATIQRFRAHAAPRAVAQRPPLSAEERNTIRRFKEAKPSVVYVSAIAPVQDLRTLDITKIPTGTGTGFVWDEWGHVVTNHHVITVEDQGKRVAEVDEVEVTLADGKTYKGRVIGTSFAYDISVLQVFAPLGAMRPIPIGRSSDLQVGQAVSAIGNPFGLDHTLTKGVISALGREIGTGYNTKILNVIQTDAAVNPGNSGGPLLDSAGRLVGMNTAIAAATGASVGIGFAIPVDTLNRVVPLLIARSRLEPPRMGFETMGSYEAQQVFGITRGLVVRAVEPDSPAGRAGLRALEVDAAGRVKAMGDVLLGYQGRQIENEGQFMAMLELESPADEVVFDVLRDGRVIKVKLQLKATRKAEPTSI</sequence>
<feature type="signal peptide" evidence="4">
    <location>
        <begin position="1"/>
        <end position="24"/>
    </location>
</feature>
<evidence type="ECO:0000259" key="5">
    <source>
        <dbReference type="PROSITE" id="PS50106"/>
    </source>
</evidence>
<protein>
    <submittedName>
        <fullName evidence="6">2-alkenal reductase</fullName>
    </submittedName>
</protein>
<keyword evidence="4" id="KW-0732">Signal</keyword>
<dbReference type="RefSeq" id="WP_285608794.1">
    <property type="nucleotide sequence ID" value="NZ_BSDC01000002.1"/>
</dbReference>
<proteinExistence type="inferred from homology"/>
<keyword evidence="7" id="KW-1185">Reference proteome</keyword>
<dbReference type="Gene3D" id="2.30.42.10">
    <property type="match status" value="1"/>
</dbReference>
<dbReference type="PANTHER" id="PTHR43343">
    <property type="entry name" value="PEPTIDASE S12"/>
    <property type="match status" value="1"/>
</dbReference>
<keyword evidence="2" id="KW-0645">Protease</keyword>
<dbReference type="Gene3D" id="2.40.10.10">
    <property type="entry name" value="Trypsin-like serine proteases"/>
    <property type="match status" value="2"/>
</dbReference>
<dbReference type="Pfam" id="PF13365">
    <property type="entry name" value="Trypsin_2"/>
    <property type="match status" value="1"/>
</dbReference>
<dbReference type="EMBL" id="BSDC01000002">
    <property type="protein sequence ID" value="GLH67567.1"/>
    <property type="molecule type" value="Genomic_DNA"/>
</dbReference>
<dbReference type="InterPro" id="IPR051201">
    <property type="entry name" value="Chloro_Bact_Ser_Proteases"/>
</dbReference>
<organism evidence="6 7">
    <name type="scientific">Geothrix edaphica</name>
    <dbReference type="NCBI Taxonomy" id="2927976"/>
    <lineage>
        <taxon>Bacteria</taxon>
        <taxon>Pseudomonadati</taxon>
        <taxon>Acidobacteriota</taxon>
        <taxon>Holophagae</taxon>
        <taxon>Holophagales</taxon>
        <taxon>Holophagaceae</taxon>
        <taxon>Geothrix</taxon>
    </lineage>
</organism>
<evidence type="ECO:0000256" key="4">
    <source>
        <dbReference type="SAM" id="SignalP"/>
    </source>
</evidence>
<dbReference type="InterPro" id="IPR001940">
    <property type="entry name" value="Peptidase_S1C"/>
</dbReference>
<dbReference type="InterPro" id="IPR001478">
    <property type="entry name" value="PDZ"/>
</dbReference>
<dbReference type="PANTHER" id="PTHR43343:SF3">
    <property type="entry name" value="PROTEASE DO-LIKE 8, CHLOROPLASTIC"/>
    <property type="match status" value="1"/>
</dbReference>
<evidence type="ECO:0000313" key="7">
    <source>
        <dbReference type="Proteomes" id="UP001165044"/>
    </source>
</evidence>
<keyword evidence="3" id="KW-0378">Hydrolase</keyword>
<dbReference type="SUPFAM" id="SSF50494">
    <property type="entry name" value="Trypsin-like serine proteases"/>
    <property type="match status" value="1"/>
</dbReference>
<feature type="chain" id="PRO_5047086878" evidence="4">
    <location>
        <begin position="25"/>
        <end position="397"/>
    </location>
</feature>
<evidence type="ECO:0000256" key="1">
    <source>
        <dbReference type="ARBA" id="ARBA00010541"/>
    </source>
</evidence>
<name>A0ABQ5PYM7_9BACT</name>
<evidence type="ECO:0000256" key="2">
    <source>
        <dbReference type="ARBA" id="ARBA00022670"/>
    </source>
</evidence>
<dbReference type="Pfam" id="PF13180">
    <property type="entry name" value="PDZ_2"/>
    <property type="match status" value="1"/>
</dbReference>
<reference evidence="6" key="1">
    <citation type="journal article" date="2023" name="Antonie Van Leeuwenhoek">
        <title>Mesoterricola silvestris gen. nov., sp. nov., Mesoterricola sediminis sp. nov., Geothrix oryzae sp. nov., Geothrix edaphica sp. nov., Geothrix rubra sp. nov., and Geothrix limicola sp. nov., six novel members of Acidobacteriota isolated from soils.</title>
        <authorList>
            <person name="Itoh H."/>
            <person name="Sugisawa Y."/>
            <person name="Mise K."/>
            <person name="Xu Z."/>
            <person name="Kuniyasu M."/>
            <person name="Ushijima N."/>
            <person name="Kawano K."/>
            <person name="Kobayashi E."/>
            <person name="Shiratori Y."/>
            <person name="Masuda Y."/>
            <person name="Senoo K."/>
        </authorList>
    </citation>
    <scope>NUCLEOTIDE SEQUENCE</scope>
    <source>
        <strain evidence="6">Red802</strain>
    </source>
</reference>